<dbReference type="Proteomes" id="UP001458880">
    <property type="component" value="Unassembled WGS sequence"/>
</dbReference>
<dbReference type="EMBL" id="JASPKY010000006">
    <property type="protein sequence ID" value="KAK9754707.1"/>
    <property type="molecule type" value="Genomic_DNA"/>
</dbReference>
<comment type="caution">
    <text evidence="2">The sequence shown here is derived from an EMBL/GenBank/DDBJ whole genome shotgun (WGS) entry which is preliminary data.</text>
</comment>
<gene>
    <name evidence="2" type="ORF">QE152_g1177</name>
</gene>
<dbReference type="GO" id="GO:0042797">
    <property type="term" value="P:tRNA transcription by RNA polymerase III"/>
    <property type="evidence" value="ECO:0007669"/>
    <property type="project" value="TreeGrafter"/>
</dbReference>
<dbReference type="Pfam" id="PF04801">
    <property type="entry name" value="RPC5"/>
    <property type="match status" value="1"/>
</dbReference>
<feature type="compositionally biased region" description="Basic and acidic residues" evidence="1">
    <location>
        <begin position="465"/>
        <end position="482"/>
    </location>
</feature>
<evidence type="ECO:0000313" key="2">
    <source>
        <dbReference type="EMBL" id="KAK9754707.1"/>
    </source>
</evidence>
<name>A0AAW1N3W1_POPJA</name>
<feature type="region of interest" description="Disordered" evidence="1">
    <location>
        <begin position="450"/>
        <end position="516"/>
    </location>
</feature>
<organism evidence="2 3">
    <name type="scientific">Popillia japonica</name>
    <name type="common">Japanese beetle</name>
    <dbReference type="NCBI Taxonomy" id="7064"/>
    <lineage>
        <taxon>Eukaryota</taxon>
        <taxon>Metazoa</taxon>
        <taxon>Ecdysozoa</taxon>
        <taxon>Arthropoda</taxon>
        <taxon>Hexapoda</taxon>
        <taxon>Insecta</taxon>
        <taxon>Pterygota</taxon>
        <taxon>Neoptera</taxon>
        <taxon>Endopterygota</taxon>
        <taxon>Coleoptera</taxon>
        <taxon>Polyphaga</taxon>
        <taxon>Scarabaeiformia</taxon>
        <taxon>Scarabaeidae</taxon>
        <taxon>Rutelinae</taxon>
        <taxon>Popillia</taxon>
    </lineage>
</organism>
<dbReference type="AlphaFoldDB" id="A0AAW1N3W1"/>
<dbReference type="PANTHER" id="PTHR12069:SF0">
    <property type="entry name" value="DNA-DIRECTED RNA POLYMERASE III SUBUNIT RPC5"/>
    <property type="match status" value="1"/>
</dbReference>
<reference evidence="2 3" key="1">
    <citation type="journal article" date="2024" name="BMC Genomics">
        <title>De novo assembly and annotation of Popillia japonica's genome with initial clues to its potential as an invasive pest.</title>
        <authorList>
            <person name="Cucini C."/>
            <person name="Boschi S."/>
            <person name="Funari R."/>
            <person name="Cardaioli E."/>
            <person name="Iannotti N."/>
            <person name="Marturano G."/>
            <person name="Paoli F."/>
            <person name="Bruttini M."/>
            <person name="Carapelli A."/>
            <person name="Frati F."/>
            <person name="Nardi F."/>
        </authorList>
    </citation>
    <scope>NUCLEOTIDE SEQUENCE [LARGE SCALE GENOMIC DNA]</scope>
    <source>
        <strain evidence="2">DMR45628</strain>
    </source>
</reference>
<keyword evidence="3" id="KW-1185">Reference proteome</keyword>
<dbReference type="InterPro" id="IPR006886">
    <property type="entry name" value="RNA_pol_III_Rpc5"/>
</dbReference>
<evidence type="ECO:0000256" key="1">
    <source>
        <dbReference type="SAM" id="MobiDB-lite"/>
    </source>
</evidence>
<dbReference type="PANTHER" id="PTHR12069">
    <property type="entry name" value="DNA-DIRECTED RNA POLYMERASES III 80 KDA POLYPEPTIDE RNA POLYMERASE III SUBUNIT 5"/>
    <property type="match status" value="1"/>
</dbReference>
<evidence type="ECO:0000313" key="3">
    <source>
        <dbReference type="Proteomes" id="UP001458880"/>
    </source>
</evidence>
<feature type="region of interest" description="Disordered" evidence="1">
    <location>
        <begin position="167"/>
        <end position="192"/>
    </location>
</feature>
<proteinExistence type="predicted"/>
<dbReference type="GO" id="GO:0005666">
    <property type="term" value="C:RNA polymerase III complex"/>
    <property type="evidence" value="ECO:0007669"/>
    <property type="project" value="TreeGrafter"/>
</dbReference>
<sequence length="516" mass="58948">MESTCSTATEVEEDPVVKEVKVEEDPVVKEIPIYLSKKLEDELYVFQYPLQPRFLKNDANVRKAYFKPANQEVKLEVELNTESPNFDPVKAEDIAREVDSNKEAKKGEKEVFFENDIMDKITLQSCKAVKDPRKYAVGLYNGKELHLTPLKGFIQLRPSFSHLDKSLKRKREAAHTEEESDEEEPSTSAQQVTVKFGKTGEKKTRETFKSLQEKSNAEPWIEYEWHKDKSTLSEIQKQKLIAEDTDDHSQATNISATEYIRVLVPEDREEAQVTPSLPSHVMSLHSLRALPLLEQCRMLLKDAKIMQFQQLFLLLAGGEGITAESLLKYLPQVAVLVRGNWIVKSEVLYPNGTFSAISGVPAELMCKARDYVLLLFTQSQYVDRRKVSSLIRIPAEELKEILTGMSRLRHNKGWELSLAPDADFILKHHDIVQRQSVLWEQKSKQLSDFLSDTREKTRQRRKSKSASEDIKTKSESSGRQTKESISSDTDSGTEKSKSPPSKKRKLNTDGCINERL</sequence>
<accession>A0AAW1N3W1</accession>
<protein>
    <submittedName>
        <fullName evidence="2">RPC5 protein</fullName>
    </submittedName>
</protein>